<dbReference type="AlphaFoldDB" id="A0AAD4Q8M3"/>
<keyword evidence="2" id="KW-1185">Reference proteome</keyword>
<name>A0AAD4Q8M3_9AGAM</name>
<gene>
    <name evidence="1" type="ORF">EDB92DRAFT_1856954</name>
</gene>
<dbReference type="EMBL" id="JAKELL010000021">
    <property type="protein sequence ID" value="KAH8992688.1"/>
    <property type="molecule type" value="Genomic_DNA"/>
</dbReference>
<reference evidence="1" key="1">
    <citation type="submission" date="2022-01" db="EMBL/GenBank/DDBJ databases">
        <title>Comparative genomics reveals a dynamic genome evolution in the ectomycorrhizal milk-cap (Lactarius) mushrooms.</title>
        <authorList>
            <consortium name="DOE Joint Genome Institute"/>
            <person name="Lebreton A."/>
            <person name="Tang N."/>
            <person name="Kuo A."/>
            <person name="LaButti K."/>
            <person name="Drula E."/>
            <person name="Barry K."/>
            <person name="Clum A."/>
            <person name="Lipzen A."/>
            <person name="Mousain D."/>
            <person name="Ng V."/>
            <person name="Wang R."/>
            <person name="Wang X."/>
            <person name="Dai Y."/>
            <person name="Henrissat B."/>
            <person name="Grigoriev I.V."/>
            <person name="Guerin-Laguette A."/>
            <person name="Yu F."/>
            <person name="Martin F.M."/>
        </authorList>
    </citation>
    <scope>NUCLEOTIDE SEQUENCE</scope>
    <source>
        <strain evidence="1">QP</strain>
    </source>
</reference>
<proteinExistence type="predicted"/>
<sequence>MAQIAFEIQESTPQNPGLPVAASVPSSSFATALDTVRLMEAFLGIADSMRKPRGSLVY</sequence>
<organism evidence="1 2">
    <name type="scientific">Lactarius akahatsu</name>
    <dbReference type="NCBI Taxonomy" id="416441"/>
    <lineage>
        <taxon>Eukaryota</taxon>
        <taxon>Fungi</taxon>
        <taxon>Dikarya</taxon>
        <taxon>Basidiomycota</taxon>
        <taxon>Agaricomycotina</taxon>
        <taxon>Agaricomycetes</taxon>
        <taxon>Russulales</taxon>
        <taxon>Russulaceae</taxon>
        <taxon>Lactarius</taxon>
    </lineage>
</organism>
<accession>A0AAD4Q8M3</accession>
<protein>
    <submittedName>
        <fullName evidence="1">Uncharacterized protein</fullName>
    </submittedName>
</protein>
<evidence type="ECO:0000313" key="1">
    <source>
        <dbReference type="EMBL" id="KAH8992688.1"/>
    </source>
</evidence>
<comment type="caution">
    <text evidence="1">The sequence shown here is derived from an EMBL/GenBank/DDBJ whole genome shotgun (WGS) entry which is preliminary data.</text>
</comment>
<dbReference type="Proteomes" id="UP001201163">
    <property type="component" value="Unassembled WGS sequence"/>
</dbReference>
<evidence type="ECO:0000313" key="2">
    <source>
        <dbReference type="Proteomes" id="UP001201163"/>
    </source>
</evidence>